<evidence type="ECO:0000259" key="1">
    <source>
        <dbReference type="Pfam" id="PF20434"/>
    </source>
</evidence>
<gene>
    <name evidence="2" type="ORF">LPB140_03060</name>
</gene>
<dbReference type="STRING" id="1913578.LPB140_03060"/>
<dbReference type="InterPro" id="IPR049492">
    <property type="entry name" value="BD-FAE-like_dom"/>
</dbReference>
<dbReference type="InterPro" id="IPR051049">
    <property type="entry name" value="Dienelactone_hydrolase-like"/>
</dbReference>
<reference evidence="2 3" key="1">
    <citation type="submission" date="2016-11" db="EMBL/GenBank/DDBJ databases">
        <title>Sphingorhabdus sp. LPB0140, isolated from marine environment.</title>
        <authorList>
            <person name="Kim E."/>
            <person name="Yi H."/>
        </authorList>
    </citation>
    <scope>NUCLEOTIDE SEQUENCE [LARGE SCALE GENOMIC DNA]</scope>
    <source>
        <strain evidence="2 3">LPB0140</strain>
    </source>
</reference>
<sequence>MASFHLPAYAQIDDHVHNIISLWQGGVPGFESRAETHEFAKDYYVKNIHNPSLTLYRPVNGTANGSAVIILPGGGHEKLVINSEGRDAAIFMAQRGYSAFVLKYRLFREENSPYIMEDARADTERAVRLLRHRAKEFGIQADKIGIMAFSAGGELARQALFSPPVAARGKGDMIDSYSSIPDFGILVYPGPLKGDVEIINADAPPLFMVAANDDICCSAPIIDLLSAYNSAHAPAEAHIYAMGGHAFNMGQRTKVQNLAKWTDRLTEWLEQLDEINAQRR</sequence>
<dbReference type="KEGG" id="sphl:LPB140_03060"/>
<dbReference type="PANTHER" id="PTHR46623">
    <property type="entry name" value="CARBOXYMETHYLENEBUTENOLIDASE-RELATED"/>
    <property type="match status" value="1"/>
</dbReference>
<protein>
    <recommendedName>
        <fullName evidence="1">BD-FAE-like domain-containing protein</fullName>
    </recommendedName>
</protein>
<proteinExistence type="predicted"/>
<feature type="domain" description="BD-FAE-like" evidence="1">
    <location>
        <begin position="54"/>
        <end position="157"/>
    </location>
</feature>
<dbReference type="Proteomes" id="UP000242561">
    <property type="component" value="Chromosome"/>
</dbReference>
<dbReference type="EMBL" id="CP018154">
    <property type="protein sequence ID" value="APG63518.1"/>
    <property type="molecule type" value="Genomic_DNA"/>
</dbReference>
<organism evidence="2 3">
    <name type="scientific">Sphingorhabdus lutea</name>
    <dbReference type="NCBI Taxonomy" id="1913578"/>
    <lineage>
        <taxon>Bacteria</taxon>
        <taxon>Pseudomonadati</taxon>
        <taxon>Pseudomonadota</taxon>
        <taxon>Alphaproteobacteria</taxon>
        <taxon>Sphingomonadales</taxon>
        <taxon>Sphingomonadaceae</taxon>
        <taxon>Sphingorhabdus</taxon>
    </lineage>
</organism>
<dbReference type="PANTHER" id="PTHR46623:SF7">
    <property type="entry name" value="CARBOXYMETHYLENEBUTENOLIDASE"/>
    <property type="match status" value="1"/>
</dbReference>
<dbReference type="Pfam" id="PF20434">
    <property type="entry name" value="BD-FAE"/>
    <property type="match status" value="1"/>
</dbReference>
<accession>A0A1L3JEE6</accession>
<name>A0A1L3JEE6_9SPHN</name>
<dbReference type="Gene3D" id="3.40.50.1820">
    <property type="entry name" value="alpha/beta hydrolase"/>
    <property type="match status" value="1"/>
</dbReference>
<evidence type="ECO:0000313" key="3">
    <source>
        <dbReference type="Proteomes" id="UP000242561"/>
    </source>
</evidence>
<dbReference type="SUPFAM" id="SSF53474">
    <property type="entry name" value="alpha/beta-Hydrolases"/>
    <property type="match status" value="1"/>
</dbReference>
<dbReference type="AlphaFoldDB" id="A0A1L3JEE6"/>
<keyword evidence="3" id="KW-1185">Reference proteome</keyword>
<dbReference type="InterPro" id="IPR029058">
    <property type="entry name" value="AB_hydrolase_fold"/>
</dbReference>
<evidence type="ECO:0000313" key="2">
    <source>
        <dbReference type="EMBL" id="APG63518.1"/>
    </source>
</evidence>